<feature type="region of interest" description="Disordered" evidence="2">
    <location>
        <begin position="674"/>
        <end position="711"/>
    </location>
</feature>
<keyword evidence="1" id="KW-0175">Coiled coil</keyword>
<accession>A0A3P6TXI9</accession>
<dbReference type="GO" id="GO:0005634">
    <property type="term" value="C:nucleus"/>
    <property type="evidence" value="ECO:0007669"/>
    <property type="project" value="TreeGrafter"/>
</dbReference>
<dbReference type="GO" id="GO:0006325">
    <property type="term" value="P:chromatin organization"/>
    <property type="evidence" value="ECO:0007669"/>
    <property type="project" value="TreeGrafter"/>
</dbReference>
<evidence type="ECO:0000313" key="4">
    <source>
        <dbReference type="EMBL" id="VDK69001.1"/>
    </source>
</evidence>
<evidence type="ECO:0000256" key="2">
    <source>
        <dbReference type="SAM" id="MobiDB-lite"/>
    </source>
</evidence>
<dbReference type="EMBL" id="UYRX01000016">
    <property type="protein sequence ID" value="VDK69001.1"/>
    <property type="molecule type" value="Genomic_DNA"/>
</dbReference>
<feature type="region of interest" description="Disordered" evidence="2">
    <location>
        <begin position="1103"/>
        <end position="1131"/>
    </location>
</feature>
<evidence type="ECO:0000259" key="3">
    <source>
        <dbReference type="Pfam" id="PF08729"/>
    </source>
</evidence>
<dbReference type="Proteomes" id="UP000277928">
    <property type="component" value="Unassembled WGS sequence"/>
</dbReference>
<feature type="region of interest" description="Disordered" evidence="2">
    <location>
        <begin position="1154"/>
        <end position="1173"/>
    </location>
</feature>
<dbReference type="OMA" id="KWEREAT"/>
<dbReference type="STRING" id="42156.A0A3P6TXI9"/>
<name>A0A3P6TXI9_LITSI</name>
<dbReference type="Pfam" id="PF08729">
    <property type="entry name" value="HUN"/>
    <property type="match status" value="1"/>
</dbReference>
<dbReference type="PANTHER" id="PTHR21669:SF28">
    <property type="entry name" value="YEMANUCLEIN"/>
    <property type="match status" value="1"/>
</dbReference>
<feature type="region of interest" description="Disordered" evidence="2">
    <location>
        <begin position="1414"/>
        <end position="1446"/>
    </location>
</feature>
<proteinExistence type="predicted"/>
<dbReference type="InterPro" id="IPR014840">
    <property type="entry name" value="HRD"/>
</dbReference>
<reference evidence="4 5" key="1">
    <citation type="submission" date="2018-08" db="EMBL/GenBank/DDBJ databases">
        <authorList>
            <person name="Laetsch R D."/>
            <person name="Stevens L."/>
            <person name="Kumar S."/>
            <person name="Blaxter L. M."/>
        </authorList>
    </citation>
    <scope>NUCLEOTIDE SEQUENCE [LARGE SCALE GENOMIC DNA]</scope>
</reference>
<feature type="region of interest" description="Disordered" evidence="2">
    <location>
        <begin position="175"/>
        <end position="209"/>
    </location>
</feature>
<dbReference type="OrthoDB" id="68076at2759"/>
<feature type="coiled-coil region" evidence="1">
    <location>
        <begin position="732"/>
        <end position="759"/>
    </location>
</feature>
<feature type="region of interest" description="Disordered" evidence="2">
    <location>
        <begin position="314"/>
        <end position="381"/>
    </location>
</feature>
<feature type="region of interest" description="Disordered" evidence="2">
    <location>
        <begin position="1214"/>
        <end position="1239"/>
    </location>
</feature>
<feature type="compositionally biased region" description="Basic and acidic residues" evidence="2">
    <location>
        <begin position="327"/>
        <end position="337"/>
    </location>
</feature>
<gene>
    <name evidence="4" type="ORF">NLS_LOCUS633</name>
</gene>
<feature type="compositionally biased region" description="Polar residues" evidence="2">
    <location>
        <begin position="1154"/>
        <end position="1170"/>
    </location>
</feature>
<keyword evidence="5" id="KW-1185">Reference proteome</keyword>
<organism evidence="4 5">
    <name type="scientific">Litomosoides sigmodontis</name>
    <name type="common">Filarial nematode worm</name>
    <dbReference type="NCBI Taxonomy" id="42156"/>
    <lineage>
        <taxon>Eukaryota</taxon>
        <taxon>Metazoa</taxon>
        <taxon>Ecdysozoa</taxon>
        <taxon>Nematoda</taxon>
        <taxon>Chromadorea</taxon>
        <taxon>Rhabditida</taxon>
        <taxon>Spirurina</taxon>
        <taxon>Spiruromorpha</taxon>
        <taxon>Filarioidea</taxon>
        <taxon>Onchocercidae</taxon>
        <taxon>Litomosoides</taxon>
    </lineage>
</organism>
<protein>
    <recommendedName>
        <fullName evidence="3">Hpc2-related domain-containing protein</fullName>
    </recommendedName>
</protein>
<evidence type="ECO:0000313" key="5">
    <source>
        <dbReference type="Proteomes" id="UP000277928"/>
    </source>
</evidence>
<feature type="domain" description="Hpc2-related" evidence="3">
    <location>
        <begin position="105"/>
        <end position="150"/>
    </location>
</feature>
<evidence type="ECO:0000256" key="1">
    <source>
        <dbReference type="SAM" id="Coils"/>
    </source>
</evidence>
<feature type="compositionally biased region" description="Polar residues" evidence="2">
    <location>
        <begin position="1434"/>
        <end position="1446"/>
    </location>
</feature>
<feature type="compositionally biased region" description="Polar residues" evidence="2">
    <location>
        <begin position="1107"/>
        <end position="1124"/>
    </location>
</feature>
<feature type="compositionally biased region" description="Low complexity" evidence="2">
    <location>
        <begin position="674"/>
        <end position="690"/>
    </location>
</feature>
<sequence length="1446" mass="160793">MGCDMNLNLGGSKKKQHHVRKKYSIITLDLFKPTKKSYPEFDYEKICKEYLKEDESSGEDERFHDREAEEIVRRLEQKYVSLIISFTSGGKRDKRGHKIRFGCADDYMDKTAGYDLTDPFIDDTEAYDEHVPSALDTARGGFYVNKGKLEFKSKYAEDDEESDVEDTVSKKKIVEKKRKISSDEEEGDSKRACIFPSAKPSVDNGSSLTESNLQLPVRLSSSGAAPTAKPSEAPRSRLIAQQYIKKRRLLGQPPMAKIQSPAVKAALGVKKKLKPQVKRAAVGMTNEDLAGFLKSMTGGEIEGVEELENVISEMKEQTSQKTASTPIEHEADVDKSELPPTDKVPQSQAACSSGLAAASSTITTPKRSPGRPPGSTVQRRQLPVMSDGLRAMIDTYQERTRQYGAPNKKIRLPPSLVALCIRIEEQCTLEQFNHQQKTRIFDLLANWVCVQRNSLYIRMKAYRDRHELNATSDSVINTDGLINETKEVLNSINDEKLHGSNDSSVVTISSSPVICESSPKSPPGTLITEKKEQLIGVKNTTSSDAARLSGIKHTAIKEGTEKMVTTPDAALPSISVTKCWDSSTSSKATSGQSKSPLATSVTNALNNTQLLSVFATMMGQARGDSIHQQQRIADSFTTEMNAANFLSNKQQSELLSQYHLTLSNLAKMSAITPTTMKSSASPKSTTKSDPQLPKSQPKSNRALPVNISNSSPVKGLKQLANEKASHALKEINNALTEVVSEVEKALVHTENEHAKEKARLSNCQKIMKELFRTEKEGKIALPKRFIWTDTLRAALKKQLTLLFTSLEQHGDSNHVVYTTVVQYLYYTVRPLFKDSVKFRDLVLELLRLCPERRQMVLIPEMKAFIELSDSSKMEPGISQVGLRVQKTPGTDVLSVKISPNKNTSNTTVLDFHSSNTLDKQENRSVQYNSGVEVEVLAGSSHPSVILTPKLTPGQKVMLVRGSKEREKLLGEKVVTEKTLKERAKFGQKSQELEKHEVTENKKRSEVMNKWEREATDRFEASRDEDEVLGALESADFAMRPKSSDLQEVEEVELGADTEVDTNTEEDVCEFTDVNIDQKNGSQVCNSESEQACGGTETEQHVVKKAESCSNGLSEQSSPQDPATTSQVQPVYPSSVSRIVHSQNSRQTNVVHFAPSSSYKQASPVTVSSQKLPGPSACAITSNISSNRFLETYHNSNPSQPQSSSFEQAIQEITSVTSQDSQANSNYKSPRAQQQSSWNAKQLPTSLLISNDHKSLTLHSTSSNHPTSTYINDTFAASQVNFSPYSVQQRQISCKNLQSQQTPTVRHSSQHPAQEQIRRQHHGLIQHPYSYPSSTCSSTTTIQKATLPTCNIPHNASRVYNTVLSSQKVTYPQRSVSSVGSPSAFSILPQSPARQQQLMVHQSYNYQQQFLLQQQQQQQRQRQKQQHSEQKQNQMNSSSDRQMYSNW</sequence>
<feature type="compositionally biased region" description="Low complexity" evidence="2">
    <location>
        <begin position="347"/>
        <end position="360"/>
    </location>
</feature>
<dbReference type="PANTHER" id="PTHR21669">
    <property type="entry name" value="CAPZ-INTERACTING PROTEIN AND RELATED PROTEINS"/>
    <property type="match status" value="1"/>
</dbReference>